<gene>
    <name evidence="1" type="ORF">C8N25_1545</name>
</gene>
<protein>
    <recommendedName>
        <fullName evidence="3">Lipoprotein</fullName>
    </recommendedName>
</protein>
<dbReference type="EMBL" id="QUNF01000054">
    <property type="protein sequence ID" value="REG76887.1"/>
    <property type="molecule type" value="Genomic_DNA"/>
</dbReference>
<dbReference type="PROSITE" id="PS51257">
    <property type="entry name" value="PROKAR_LIPOPROTEIN"/>
    <property type="match status" value="1"/>
</dbReference>
<dbReference type="AlphaFoldDB" id="A0A3E0D2Y6"/>
<evidence type="ECO:0008006" key="3">
    <source>
        <dbReference type="Google" id="ProtNLM"/>
    </source>
</evidence>
<reference evidence="1 2" key="1">
    <citation type="submission" date="2018-08" db="EMBL/GenBank/DDBJ databases">
        <title>Genomic Encyclopedia of Archaeal and Bacterial Type Strains, Phase II (KMG-II): from individual species to whole genera.</title>
        <authorList>
            <person name="Goeker M."/>
        </authorList>
    </citation>
    <scope>NUCLEOTIDE SEQUENCE [LARGE SCALE GENOMIC DNA]</scope>
    <source>
        <strain evidence="1 2">DSM 15986</strain>
    </source>
</reference>
<accession>A0A3E0D2Y6</accession>
<dbReference type="Proteomes" id="UP000256405">
    <property type="component" value="Unassembled WGS sequence"/>
</dbReference>
<name>A0A3E0D2Y6_9BACT</name>
<evidence type="ECO:0000313" key="2">
    <source>
        <dbReference type="Proteomes" id="UP000256405"/>
    </source>
</evidence>
<organism evidence="1 2">
    <name type="scientific">Algoriphagus antarcticus</name>
    <dbReference type="NCBI Taxonomy" id="238540"/>
    <lineage>
        <taxon>Bacteria</taxon>
        <taxon>Pseudomonadati</taxon>
        <taxon>Bacteroidota</taxon>
        <taxon>Cytophagia</taxon>
        <taxon>Cytophagales</taxon>
        <taxon>Cyclobacteriaceae</taxon>
        <taxon>Algoriphagus</taxon>
    </lineage>
</organism>
<dbReference type="RefSeq" id="WP_086544143.1">
    <property type="nucleotide sequence ID" value="NZ_MSSW01000120.1"/>
</dbReference>
<evidence type="ECO:0000313" key="1">
    <source>
        <dbReference type="EMBL" id="REG76887.1"/>
    </source>
</evidence>
<sequence length="134" mass="15544">MNLKTPCYLIFTVIFSGCDYYDGRLEVHNSTSHVVAVETFLDSIPTLSELNKTEYYIQNSISPNETKRLIKMGSTKGWSFRIKKASNNRLNLFVFQVDSLKTYGIDSLISLGIYDRYMFPEVHLDENNWKVIIE</sequence>
<dbReference type="OrthoDB" id="794236at2"/>
<keyword evidence="2" id="KW-1185">Reference proteome</keyword>
<comment type="caution">
    <text evidence="1">The sequence shown here is derived from an EMBL/GenBank/DDBJ whole genome shotgun (WGS) entry which is preliminary data.</text>
</comment>
<proteinExistence type="predicted"/>